<reference evidence="1" key="1">
    <citation type="submission" date="2022-12" db="EMBL/GenBank/DDBJ databases">
        <authorList>
            <person name="Petersen C."/>
        </authorList>
    </citation>
    <scope>NUCLEOTIDE SEQUENCE</scope>
    <source>
        <strain evidence="1">IBT 29677</strain>
    </source>
</reference>
<proteinExistence type="predicted"/>
<evidence type="ECO:0000313" key="1">
    <source>
        <dbReference type="EMBL" id="KAJ5414717.1"/>
    </source>
</evidence>
<evidence type="ECO:0000313" key="2">
    <source>
        <dbReference type="Proteomes" id="UP001147747"/>
    </source>
</evidence>
<accession>A0A9W9WCE4</accession>
<comment type="caution">
    <text evidence="1">The sequence shown here is derived from an EMBL/GenBank/DDBJ whole genome shotgun (WGS) entry which is preliminary data.</text>
</comment>
<dbReference type="GeneID" id="81364961"/>
<dbReference type="Proteomes" id="UP001147747">
    <property type="component" value="Unassembled WGS sequence"/>
</dbReference>
<name>A0A9W9WCE4_9EURO</name>
<protein>
    <submittedName>
        <fullName evidence="1">Uncharacterized protein</fullName>
    </submittedName>
</protein>
<sequence>MATRILYDFFYKEKRTSTVDTRYKGLLTSATRIFNQAMTRLLIDNRANIMDKAPLRAAGRNGHHAIMKILI</sequence>
<gene>
    <name evidence="1" type="ORF">N7509_001344</name>
</gene>
<organism evidence="1 2">
    <name type="scientific">Penicillium cosmopolitanum</name>
    <dbReference type="NCBI Taxonomy" id="1131564"/>
    <lineage>
        <taxon>Eukaryota</taxon>
        <taxon>Fungi</taxon>
        <taxon>Dikarya</taxon>
        <taxon>Ascomycota</taxon>
        <taxon>Pezizomycotina</taxon>
        <taxon>Eurotiomycetes</taxon>
        <taxon>Eurotiomycetidae</taxon>
        <taxon>Eurotiales</taxon>
        <taxon>Aspergillaceae</taxon>
        <taxon>Penicillium</taxon>
    </lineage>
</organism>
<reference evidence="1" key="2">
    <citation type="journal article" date="2023" name="IMA Fungus">
        <title>Comparative genomic study of the Penicillium genus elucidates a diverse pangenome and 15 lateral gene transfer events.</title>
        <authorList>
            <person name="Petersen C."/>
            <person name="Sorensen T."/>
            <person name="Nielsen M.R."/>
            <person name="Sondergaard T.E."/>
            <person name="Sorensen J.L."/>
            <person name="Fitzpatrick D.A."/>
            <person name="Frisvad J.C."/>
            <person name="Nielsen K.L."/>
        </authorList>
    </citation>
    <scope>NUCLEOTIDE SEQUENCE</scope>
    <source>
        <strain evidence="1">IBT 29677</strain>
    </source>
</reference>
<dbReference type="RefSeq" id="XP_056494563.1">
    <property type="nucleotide sequence ID" value="XM_056625981.1"/>
</dbReference>
<dbReference type="AlphaFoldDB" id="A0A9W9WCE4"/>
<dbReference type="EMBL" id="JAPZBU010000003">
    <property type="protein sequence ID" value="KAJ5414717.1"/>
    <property type="molecule type" value="Genomic_DNA"/>
</dbReference>
<keyword evidence="2" id="KW-1185">Reference proteome</keyword>